<dbReference type="SUPFAM" id="SSF56317">
    <property type="entry name" value="Carbon-nitrogen hydrolase"/>
    <property type="match status" value="1"/>
</dbReference>
<proteinExistence type="predicted"/>
<feature type="non-terminal residue" evidence="1">
    <location>
        <position position="1"/>
    </location>
</feature>
<protein>
    <submittedName>
        <fullName evidence="1">Uncharacterized protein</fullName>
    </submittedName>
</protein>
<reference evidence="1" key="1">
    <citation type="submission" date="2018-05" db="EMBL/GenBank/DDBJ databases">
        <authorList>
            <person name="Lanie J.A."/>
            <person name="Ng W.-L."/>
            <person name="Kazmierczak K.M."/>
            <person name="Andrzejewski T.M."/>
            <person name="Davidsen T.M."/>
            <person name="Wayne K.J."/>
            <person name="Tettelin H."/>
            <person name="Glass J.I."/>
            <person name="Rusch D."/>
            <person name="Podicherti R."/>
            <person name="Tsui H.-C.T."/>
            <person name="Winkler M.E."/>
        </authorList>
    </citation>
    <scope>NUCLEOTIDE SEQUENCE</scope>
</reference>
<dbReference type="EMBL" id="UINC01054075">
    <property type="protein sequence ID" value="SVB71364.1"/>
    <property type="molecule type" value="Genomic_DNA"/>
</dbReference>
<evidence type="ECO:0000313" key="1">
    <source>
        <dbReference type="EMBL" id="SVB71364.1"/>
    </source>
</evidence>
<accession>A0A382G9T3</accession>
<gene>
    <name evidence="1" type="ORF">METZ01_LOCUS224218</name>
</gene>
<dbReference type="InterPro" id="IPR036526">
    <property type="entry name" value="C-N_Hydrolase_sf"/>
</dbReference>
<sequence length="97" mass="11205">MNKFKISQIQFQAADTPNLNAQLLKKYFLKTKIFKPDLICTPECSNIITNDKKYLFNNSTFQKDCPLIFEAKEFAKLHSVNIHLGSLLLKIEGKKKL</sequence>
<organism evidence="1">
    <name type="scientific">marine metagenome</name>
    <dbReference type="NCBI Taxonomy" id="408172"/>
    <lineage>
        <taxon>unclassified sequences</taxon>
        <taxon>metagenomes</taxon>
        <taxon>ecological metagenomes</taxon>
    </lineage>
</organism>
<name>A0A382G9T3_9ZZZZ</name>
<feature type="non-terminal residue" evidence="1">
    <location>
        <position position="97"/>
    </location>
</feature>
<dbReference type="Gene3D" id="3.60.110.10">
    <property type="entry name" value="Carbon-nitrogen hydrolase"/>
    <property type="match status" value="1"/>
</dbReference>
<dbReference type="AlphaFoldDB" id="A0A382G9T3"/>